<dbReference type="PANTHER" id="PTHR33167:SF64">
    <property type="entry name" value="F16A14.15"/>
    <property type="match status" value="1"/>
</dbReference>
<keyword evidence="3" id="KW-1185">Reference proteome</keyword>
<organism evidence="2 3">
    <name type="scientific">Cardamine amara subsp. amara</name>
    <dbReference type="NCBI Taxonomy" id="228776"/>
    <lineage>
        <taxon>Eukaryota</taxon>
        <taxon>Viridiplantae</taxon>
        <taxon>Streptophyta</taxon>
        <taxon>Embryophyta</taxon>
        <taxon>Tracheophyta</taxon>
        <taxon>Spermatophyta</taxon>
        <taxon>Magnoliopsida</taxon>
        <taxon>eudicotyledons</taxon>
        <taxon>Gunneridae</taxon>
        <taxon>Pentapetalae</taxon>
        <taxon>rosids</taxon>
        <taxon>malvids</taxon>
        <taxon>Brassicales</taxon>
        <taxon>Brassicaceae</taxon>
        <taxon>Cardamineae</taxon>
        <taxon>Cardamine</taxon>
    </lineage>
</organism>
<dbReference type="EMBL" id="JBANAX010000163">
    <property type="protein sequence ID" value="KAL1220030.1"/>
    <property type="molecule type" value="Genomic_DNA"/>
</dbReference>
<dbReference type="PANTHER" id="PTHR33167">
    <property type="entry name" value="TRANSCRIPTION FACTOR, PUTATIVE (DUF863)-RELATED"/>
    <property type="match status" value="1"/>
</dbReference>
<dbReference type="AlphaFoldDB" id="A0ABD1BS84"/>
<feature type="compositionally biased region" description="Polar residues" evidence="1">
    <location>
        <begin position="674"/>
        <end position="685"/>
    </location>
</feature>
<feature type="region of interest" description="Disordered" evidence="1">
    <location>
        <begin position="859"/>
        <end position="881"/>
    </location>
</feature>
<proteinExistence type="predicted"/>
<feature type="compositionally biased region" description="Polar residues" evidence="1">
    <location>
        <begin position="996"/>
        <end position="1014"/>
    </location>
</feature>
<comment type="caution">
    <text evidence="2">The sequence shown here is derived from an EMBL/GenBank/DDBJ whole genome shotgun (WGS) entry which is preliminary data.</text>
</comment>
<reference evidence="2 3" key="1">
    <citation type="submission" date="2024-04" db="EMBL/GenBank/DDBJ databases">
        <title>Genome assembly C_amara_ONT_v2.</title>
        <authorList>
            <person name="Yant L."/>
            <person name="Moore C."/>
            <person name="Slenker M."/>
        </authorList>
    </citation>
    <scope>NUCLEOTIDE SEQUENCE [LARGE SCALE GENOMIC DNA]</scope>
    <source>
        <tissue evidence="2">Leaf</tissue>
    </source>
</reference>
<feature type="region of interest" description="Disordered" evidence="1">
    <location>
        <begin position="982"/>
        <end position="1014"/>
    </location>
</feature>
<gene>
    <name evidence="2" type="ORF">V5N11_017641</name>
</gene>
<protein>
    <submittedName>
        <fullName evidence="2">Uncharacterized protein</fullName>
    </submittedName>
</protein>
<name>A0ABD1BS84_CARAN</name>
<evidence type="ECO:0000256" key="1">
    <source>
        <dbReference type="SAM" id="MobiDB-lite"/>
    </source>
</evidence>
<feature type="region of interest" description="Disordered" evidence="1">
    <location>
        <begin position="659"/>
        <end position="755"/>
    </location>
</feature>
<dbReference type="Proteomes" id="UP001558713">
    <property type="component" value="Unassembled WGS sequence"/>
</dbReference>
<evidence type="ECO:0000313" key="3">
    <source>
        <dbReference type="Proteomes" id="UP001558713"/>
    </source>
</evidence>
<feature type="compositionally biased region" description="Basic residues" evidence="1">
    <location>
        <begin position="869"/>
        <end position="880"/>
    </location>
</feature>
<evidence type="ECO:0000313" key="2">
    <source>
        <dbReference type="EMBL" id="KAL1220030.1"/>
    </source>
</evidence>
<dbReference type="InterPro" id="IPR008581">
    <property type="entry name" value="DUF863_pln"/>
</dbReference>
<sequence length="1014" mass="113496">MGTKVHCESLVSGYHHSMRDLNKDSNGCRWPLFCGDNKPSTANDQCYNGFPSQSTFGYEEDVVRRTMLEHEAVFKTQVLELHRVYRIQKDMMDELKRKQLNKEWVPIDASFSSQATNDDVRKWKIPSFPLANSVYDRPSMSVVEDNGHSPMKGSNSQGVVVGPVSWQNGASSKNVEMSEVRPTKIRRKMIDLCLPADEYIDDNEEVVEIKDHRVCGTSSQLPNGDVKTESRGDGLRIGYGLNGSNGLADLNEPISAQETNDFAYGQSRDLRNGEFQGHIRDYGKSLNSGKVREHVPVISLPSDENGKPKVWPHQPSRIDHYTGTYNSSVPFLQPVKPLDSSSQPMQVLMNSSQRIMSVPNSGPSNKADFWKERTFIDLEADTDTNSSHEVVIHQNHLESSLASQQQRHLYPYNPPDSAVSWNHLHYSWQNPSFGFPQKVASAQRYPVLNLSDTLSGNAQKQGVFGDRLQFESNSRFNSGCGNSSRLNHNMFYNECSSSSKSKFSGTGYNYPNGGRSDYSSANPFMDSNGLEMKFVRDLNLNVTLSNTSVIEVRKDEEHLATLPWLNKPKSGCNSEMADGKWNLKSNDAVLSSLKPLDIKAEARNNVQNLVWLESLKSSSCSNIPETEKINANTEIPAFTCRDQSNAEKGKVHNVRMLDMNEPCDPLSDEDQQTEEQTGTKVSGSNRCPFDLNMSVSDDEGGNWSVPTSSRLNSKAPMIDLEAPAVPESDDEEENDDISREKPSEEEIPVEGKTVEKSPEFEKIAAETIVAIASACLGKEVEVVASAEAPETIILHWFAETVNTHRENLDKKLDTLSKNQTRSIEEIDYFESKTLQLCEISEEEYMPKPLVPEDLKLEETSGTAVVTSQRPRRGNTRKGKQRRDFQRDILPGLLSLSKHEVTEDIHMFDGFMRATGSSWTPIGLARKKTGSRGRPRRVITIPEPVYYPVRAPAPAPSPAVQQQVSNQCNNGEVEMGLEDRSFAGWGKMTRRPRRQRYPSTVTASNQRSSSHAPFT</sequence>
<accession>A0ABD1BS84</accession>
<dbReference type="Pfam" id="PF05904">
    <property type="entry name" value="DUF863"/>
    <property type="match status" value="1"/>
</dbReference>
<feature type="compositionally biased region" description="Polar residues" evidence="1">
    <location>
        <begin position="859"/>
        <end position="868"/>
    </location>
</feature>